<reference evidence="1 2" key="1">
    <citation type="submission" date="2017-06" db="EMBL/GenBank/DDBJ databases">
        <title>Complete genome sequence of Shewanella marisflavi EP1 associated with anaerobic 2,4-dinitrotoluene reduction and salt tolerance.</title>
        <authorList>
            <person name="Huang J."/>
        </authorList>
    </citation>
    <scope>NUCLEOTIDE SEQUENCE [LARGE SCALE GENOMIC DNA]</scope>
    <source>
        <strain evidence="1 2">EP1</strain>
    </source>
</reference>
<name>A0AAC9TXX6_9GAMM</name>
<evidence type="ECO:0000313" key="2">
    <source>
        <dbReference type="Proteomes" id="UP000198233"/>
    </source>
</evidence>
<accession>A0AAC9TXX6</accession>
<gene>
    <name evidence="1" type="ORF">CFF01_04680</name>
</gene>
<organism evidence="1 2">
    <name type="scientific">Shewanella marisflavi</name>
    <dbReference type="NCBI Taxonomy" id="260364"/>
    <lineage>
        <taxon>Bacteria</taxon>
        <taxon>Pseudomonadati</taxon>
        <taxon>Pseudomonadota</taxon>
        <taxon>Gammaproteobacteria</taxon>
        <taxon>Alteromonadales</taxon>
        <taxon>Shewanellaceae</taxon>
        <taxon>Shewanella</taxon>
    </lineage>
</organism>
<evidence type="ECO:0000313" key="1">
    <source>
        <dbReference type="EMBL" id="ASJ95938.1"/>
    </source>
</evidence>
<dbReference type="RefSeq" id="WP_088904043.1">
    <property type="nucleotide sequence ID" value="NZ_CP022272.1"/>
</dbReference>
<dbReference type="EMBL" id="CP022272">
    <property type="protein sequence ID" value="ASJ95938.1"/>
    <property type="molecule type" value="Genomic_DNA"/>
</dbReference>
<dbReference type="AlphaFoldDB" id="A0AAC9TXX6"/>
<dbReference type="KEGG" id="smav:CFF01_04680"/>
<protein>
    <submittedName>
        <fullName evidence="1">Uncharacterized protein</fullName>
    </submittedName>
</protein>
<proteinExistence type="predicted"/>
<dbReference type="Proteomes" id="UP000198233">
    <property type="component" value="Chromosome"/>
</dbReference>
<sequence length="103" mass="11433">MKQIDNSPLSTITLWFSLKIKQALQWHSEVVAAQVSYGITVGDIQVGENIIVHDALAQDFTMAHGKCFDNDIEAFISPHSDTYDDSINSRIIAVIKNIISKNS</sequence>